<feature type="region of interest" description="Disordered" evidence="1">
    <location>
        <begin position="217"/>
        <end position="243"/>
    </location>
</feature>
<organism evidence="2 3">
    <name type="scientific">Meristemomyces frigidus</name>
    <dbReference type="NCBI Taxonomy" id="1508187"/>
    <lineage>
        <taxon>Eukaryota</taxon>
        <taxon>Fungi</taxon>
        <taxon>Dikarya</taxon>
        <taxon>Ascomycota</taxon>
        <taxon>Pezizomycotina</taxon>
        <taxon>Dothideomycetes</taxon>
        <taxon>Dothideomycetidae</taxon>
        <taxon>Mycosphaerellales</taxon>
        <taxon>Teratosphaeriaceae</taxon>
        <taxon>Meristemomyces</taxon>
    </lineage>
</organism>
<proteinExistence type="predicted"/>
<sequence length="274" mass="30358">MSTNWCKYCSIYVRENEQKKHEANFKHQNAVQRSLRELQKTNLRNERDTKRAKDEVARLNGIVDSKKAAEDTSAGPTISGLKVVSSREKAAPVENSAGQRKLHAEQLAALGVALPDKLKKEVTGVGNWQTVSERVVDDESASLSLAKIKAEGDSKDGPDVDSVGRGVRKRRGDDDEKEEELARRRTWGSSVKRYPGARDGDAGEDLDALLSGVGKVNSKKVKKEESGEDASVKQESVQHEPITNVVTRDEAEDEIKQEVDAIPTVVFKKRKIKR</sequence>
<name>A0AAN7TL93_9PEZI</name>
<dbReference type="Proteomes" id="UP001310890">
    <property type="component" value="Unassembled WGS sequence"/>
</dbReference>
<evidence type="ECO:0000313" key="3">
    <source>
        <dbReference type="Proteomes" id="UP001310890"/>
    </source>
</evidence>
<feature type="region of interest" description="Disordered" evidence="1">
    <location>
        <begin position="147"/>
        <end position="205"/>
    </location>
</feature>
<dbReference type="AlphaFoldDB" id="A0AAN7TL93"/>
<feature type="compositionally biased region" description="Basic and acidic residues" evidence="1">
    <location>
        <begin position="222"/>
        <end position="238"/>
    </location>
</feature>
<comment type="caution">
    <text evidence="2">The sequence shown here is derived from an EMBL/GenBank/DDBJ whole genome shotgun (WGS) entry which is preliminary data.</text>
</comment>
<evidence type="ECO:0000256" key="1">
    <source>
        <dbReference type="SAM" id="MobiDB-lite"/>
    </source>
</evidence>
<evidence type="ECO:0000313" key="2">
    <source>
        <dbReference type="EMBL" id="KAK5114907.1"/>
    </source>
</evidence>
<protein>
    <recommendedName>
        <fullName evidence="4">Matrin-type domain-containing protein</fullName>
    </recommendedName>
</protein>
<reference evidence="2" key="1">
    <citation type="submission" date="2023-08" db="EMBL/GenBank/DDBJ databases">
        <title>Black Yeasts Isolated from many extreme environments.</title>
        <authorList>
            <person name="Coleine C."/>
            <person name="Stajich J.E."/>
            <person name="Selbmann L."/>
        </authorList>
    </citation>
    <scope>NUCLEOTIDE SEQUENCE</scope>
    <source>
        <strain evidence="2">CCFEE 5401</strain>
    </source>
</reference>
<dbReference type="EMBL" id="JAVRRL010000015">
    <property type="protein sequence ID" value="KAK5114907.1"/>
    <property type="molecule type" value="Genomic_DNA"/>
</dbReference>
<feature type="compositionally biased region" description="Basic and acidic residues" evidence="1">
    <location>
        <begin position="148"/>
        <end position="158"/>
    </location>
</feature>
<gene>
    <name evidence="2" type="ORF">LTR62_002066</name>
</gene>
<evidence type="ECO:0008006" key="4">
    <source>
        <dbReference type="Google" id="ProtNLM"/>
    </source>
</evidence>
<accession>A0AAN7TL93</accession>